<evidence type="ECO:0000259" key="1">
    <source>
        <dbReference type="Pfam" id="PF08486"/>
    </source>
</evidence>
<dbReference type="GO" id="GO:0030288">
    <property type="term" value="C:outer membrane-bounded periplasmic space"/>
    <property type="evidence" value="ECO:0007669"/>
    <property type="project" value="TreeGrafter"/>
</dbReference>
<dbReference type="InterPro" id="IPR014225">
    <property type="entry name" value="Spore_II_D_firmicutes"/>
</dbReference>
<proteinExistence type="predicted"/>
<dbReference type="EMBL" id="JAJEPX010000006">
    <property type="protein sequence ID" value="MCC2176174.1"/>
    <property type="molecule type" value="Genomic_DNA"/>
</dbReference>
<gene>
    <name evidence="2" type="primary">spoIID</name>
    <name evidence="2" type="ORF">LKD22_03365</name>
</gene>
<dbReference type="AlphaFoldDB" id="A0AAW4VZR8"/>
<dbReference type="PANTHER" id="PTHR30032:SF4">
    <property type="entry name" value="AMIDASE ENHANCER"/>
    <property type="match status" value="1"/>
</dbReference>
<dbReference type="PANTHER" id="PTHR30032">
    <property type="entry name" value="N-ACETYLMURAMOYL-L-ALANINE AMIDASE-RELATED"/>
    <property type="match status" value="1"/>
</dbReference>
<dbReference type="InterPro" id="IPR013486">
    <property type="entry name" value="SpoIID/LytB"/>
</dbReference>
<dbReference type="GeneID" id="98661353"/>
<feature type="domain" description="Sporulation stage II protein D amidase enhancer LytB N-terminal" evidence="1">
    <location>
        <begin position="56"/>
        <end position="148"/>
    </location>
</feature>
<reference evidence="2 3" key="1">
    <citation type="submission" date="2021-10" db="EMBL/GenBank/DDBJ databases">
        <title>Anaerobic single-cell dispensing facilitates the cultivation of human gut bacteria.</title>
        <authorList>
            <person name="Afrizal A."/>
        </authorList>
    </citation>
    <scope>NUCLEOTIDE SEQUENCE [LARGE SCALE GENOMIC DNA]</scope>
    <source>
        <strain evidence="2 3">CLA-AA-H270</strain>
    </source>
</reference>
<protein>
    <submittedName>
        <fullName evidence="2">Stage II sporulation protein D</fullName>
    </submittedName>
</protein>
<dbReference type="RefSeq" id="WP_227600229.1">
    <property type="nucleotide sequence ID" value="NZ_JAJEPX010000006.1"/>
</dbReference>
<evidence type="ECO:0000313" key="2">
    <source>
        <dbReference type="EMBL" id="MCC2176174.1"/>
    </source>
</evidence>
<evidence type="ECO:0000313" key="3">
    <source>
        <dbReference type="Proteomes" id="UP001298753"/>
    </source>
</evidence>
<accession>A0AAW4VZR8</accession>
<keyword evidence="3" id="KW-1185">Reference proteome</keyword>
<dbReference type="InterPro" id="IPR013693">
    <property type="entry name" value="SpoIID/LytB_N"/>
</dbReference>
<dbReference type="GO" id="GO:0030435">
    <property type="term" value="P:sporulation resulting in formation of a cellular spore"/>
    <property type="evidence" value="ECO:0007669"/>
    <property type="project" value="InterPro"/>
</dbReference>
<dbReference type="Pfam" id="PF08486">
    <property type="entry name" value="SpoIID"/>
    <property type="match status" value="1"/>
</dbReference>
<sequence>MRRLLLTGVGLVLVLYLLPVFYPSETDKTEPQAPAESVTAAATDGVTITVLVNGKAQEMPLETYVEGVTAAEIVDDFPVEAIRAQAVAARTYAVYKQSRGRPAEHPDADVCDDYSHCAAYQPDAVKTFSTGYSRIRKAVKDTAGQILTCDGAPIAAVFHCVSGPKTESAADVWGEDIPYLQSVVSPGGTQYAGYESEVTLTADAFREKVAQTLPKADVSGTPDRWFASSVRSAAGGVKTVKLGGVTVEGTAVRALFGLQSTNFTITTTEDSITFHTIGYGHGVGLSQYGAKYMAEQGYDYTEILAHYYPNTELRLESGE</sequence>
<dbReference type="Proteomes" id="UP001298753">
    <property type="component" value="Unassembled WGS sequence"/>
</dbReference>
<organism evidence="2 3">
    <name type="scientific">Agathobaculum butyriciproducens</name>
    <dbReference type="NCBI Taxonomy" id="1628085"/>
    <lineage>
        <taxon>Bacteria</taxon>
        <taxon>Bacillati</taxon>
        <taxon>Bacillota</taxon>
        <taxon>Clostridia</taxon>
        <taxon>Eubacteriales</taxon>
        <taxon>Butyricicoccaceae</taxon>
        <taxon>Agathobaculum</taxon>
    </lineage>
</organism>
<comment type="caution">
    <text evidence="2">The sequence shown here is derived from an EMBL/GenBank/DDBJ whole genome shotgun (WGS) entry which is preliminary data.</text>
</comment>
<name>A0AAW4VZR8_9FIRM</name>
<dbReference type="InterPro" id="IPR051922">
    <property type="entry name" value="Bact_Sporulation_Assoc"/>
</dbReference>
<dbReference type="NCBIfam" id="TIGR02870">
    <property type="entry name" value="spore_II_D"/>
    <property type="match status" value="1"/>
</dbReference>
<dbReference type="NCBIfam" id="TIGR02669">
    <property type="entry name" value="SpoIID_LytB"/>
    <property type="match status" value="1"/>
</dbReference>